<evidence type="ECO:0000313" key="2">
    <source>
        <dbReference type="Proteomes" id="UP001055115"/>
    </source>
</evidence>
<dbReference type="RefSeq" id="XP_049122716.1">
    <property type="nucleotide sequence ID" value="XM_049266759.1"/>
</dbReference>
<proteinExistence type="predicted"/>
<reference evidence="1 2" key="1">
    <citation type="submission" date="2022-03" db="EMBL/GenBank/DDBJ databases">
        <title>Genome data of Colletotrichum spp.</title>
        <authorList>
            <person name="Utami Y.D."/>
            <person name="Hiruma K."/>
        </authorList>
    </citation>
    <scope>NUCLEOTIDE SEQUENCE [LARGE SCALE GENOMIC DNA]</scope>
    <source>
        <strain evidence="1 2">MAFF 239500</strain>
    </source>
</reference>
<sequence>MEQPFMRVGIADEDKQAPCYVHVPRIDLSEQVQWFGPSHPDAVDAALCKYLSFQHDQLWLHLDQRPPWKIAVIPIETIQGSPTEIEVVYSFHHAVGDGTSGSIFHKRLLDALSNPVVISGLEADQLNFPEPPVLPRPQDQLIHGRISWSYFLWELWGAFGPSWLKTKPEVTPWKARTIDLSMPYQTSVRILRVPAVTATELLAASRAHSMTLTPLFHALVAASLSRHLPASEAPAFESSSAISLRRFVPAATGLDVDNQMSVLVTSTDHPISEALTANIRGSRGPNFEKAVWDVAASVKRDLQDRLATLPHDDITAMLKYVSNFHEFFTTKNGCERGNSWEVSNLGAISGGTIEGNWKLTRAVFSQSAMPVGAGFGVNVAGIAGGEVTVTLTWDESVIDSALMETLATDLEAWTQQLGAGVSL</sequence>
<dbReference type="InterPro" id="IPR023213">
    <property type="entry name" value="CAT-like_dom_sf"/>
</dbReference>
<dbReference type="EMBL" id="BQXU01000001">
    <property type="protein sequence ID" value="GKT40366.1"/>
    <property type="molecule type" value="Genomic_DNA"/>
</dbReference>
<dbReference type="Pfam" id="PF07247">
    <property type="entry name" value="AATase"/>
    <property type="match status" value="1"/>
</dbReference>
<keyword evidence="2" id="KW-1185">Reference proteome</keyword>
<dbReference type="PANTHER" id="PTHR28037:SF1">
    <property type="entry name" value="ALCOHOL O-ACETYLTRANSFERASE 1-RELATED"/>
    <property type="match status" value="1"/>
</dbReference>
<dbReference type="AlphaFoldDB" id="A0AA37L288"/>
<dbReference type="GeneID" id="73321349"/>
<evidence type="ECO:0000313" key="1">
    <source>
        <dbReference type="EMBL" id="GKT40366.1"/>
    </source>
</evidence>
<dbReference type="Proteomes" id="UP001055115">
    <property type="component" value="Unassembled WGS sequence"/>
</dbReference>
<dbReference type="PANTHER" id="PTHR28037">
    <property type="entry name" value="ALCOHOL O-ACETYLTRANSFERASE 1-RELATED"/>
    <property type="match status" value="1"/>
</dbReference>
<dbReference type="GO" id="GO:0008080">
    <property type="term" value="F:N-acetyltransferase activity"/>
    <property type="evidence" value="ECO:0007669"/>
    <property type="project" value="TreeGrafter"/>
</dbReference>
<dbReference type="InterPro" id="IPR052058">
    <property type="entry name" value="Alcohol_O-acetyltransferase"/>
</dbReference>
<gene>
    <name evidence="1" type="ORF">ColSpa_00547</name>
</gene>
<organism evidence="1 2">
    <name type="scientific">Colletotrichum spaethianum</name>
    <dbReference type="NCBI Taxonomy" id="700344"/>
    <lineage>
        <taxon>Eukaryota</taxon>
        <taxon>Fungi</taxon>
        <taxon>Dikarya</taxon>
        <taxon>Ascomycota</taxon>
        <taxon>Pezizomycotina</taxon>
        <taxon>Sordariomycetes</taxon>
        <taxon>Hypocreomycetidae</taxon>
        <taxon>Glomerellales</taxon>
        <taxon>Glomerellaceae</taxon>
        <taxon>Colletotrichum</taxon>
        <taxon>Colletotrichum spaethianum species complex</taxon>
    </lineage>
</organism>
<dbReference type="Gene3D" id="3.30.559.10">
    <property type="entry name" value="Chloramphenicol acetyltransferase-like domain"/>
    <property type="match status" value="1"/>
</dbReference>
<accession>A0AA37L288</accession>
<protein>
    <submittedName>
        <fullName evidence="1">Alcohol acetyltransferase FCK4</fullName>
    </submittedName>
</protein>
<name>A0AA37L288_9PEZI</name>
<dbReference type="Gene3D" id="3.30.559.30">
    <property type="entry name" value="Nonribosomal peptide synthetase, condensation domain"/>
    <property type="match status" value="1"/>
</dbReference>
<comment type="caution">
    <text evidence="1">The sequence shown here is derived from an EMBL/GenBank/DDBJ whole genome shotgun (WGS) entry which is preliminary data.</text>
</comment>
<dbReference type="InterPro" id="IPR010828">
    <property type="entry name" value="Atf2/Sli1-like"/>
</dbReference>
<dbReference type="SUPFAM" id="SSF52777">
    <property type="entry name" value="CoA-dependent acyltransferases"/>
    <property type="match status" value="2"/>
</dbReference>